<dbReference type="EMBL" id="RBRY01000062">
    <property type="protein sequence ID" value="RMR59183.1"/>
    <property type="molecule type" value="Genomic_DNA"/>
</dbReference>
<name>A0A3M4W5H5_PSECI</name>
<organism evidence="3 4">
    <name type="scientific">Pseudomonas cichorii</name>
    <dbReference type="NCBI Taxonomy" id="36746"/>
    <lineage>
        <taxon>Bacteria</taxon>
        <taxon>Pseudomonadati</taxon>
        <taxon>Pseudomonadota</taxon>
        <taxon>Gammaproteobacteria</taxon>
        <taxon>Pseudomonadales</taxon>
        <taxon>Pseudomonadaceae</taxon>
        <taxon>Pseudomonas</taxon>
    </lineage>
</organism>
<dbReference type="Pfam" id="PF13400">
    <property type="entry name" value="Tad"/>
    <property type="match status" value="1"/>
</dbReference>
<proteinExistence type="predicted"/>
<dbReference type="AlphaFoldDB" id="A0A3M4W5H5"/>
<dbReference type="RefSeq" id="WP_122320847.1">
    <property type="nucleotide sequence ID" value="NZ_BLVX01000004.1"/>
</dbReference>
<protein>
    <recommendedName>
        <fullName evidence="2">Putative Flp pilus-assembly TadG-like N-terminal domain-containing protein</fullName>
    </recommendedName>
</protein>
<sequence length="509" mass="55475">MLNRRLQRGNVAPFMILATGGLLLASAYAIDVTRMTGNASQLKRATDAAALAVGRANADGDENVSKDPTGFATAYVRQNLGMDAQLLDNLGEVTVEEGRSADSNPTYRVTATSRHDPQVSGNASQDLTVHSTAELISKPLEVALAIDSSEIENAMTIGVNSKLHTDAARYFLDRLFGTDSSGQPRETKENLRVALVPFSQEVNVYDPQYSRANQPRLTEWSAPGALTPPDYGNVLLHQYGFFKRYGDLRNPQFPDRRARRLAFYRGTNTNESYDWIPSPAQSKMQVVAGMIISSNENMRAVVSERRFFTLSATNDDGVENLVDTDASIPNAPLLPLEADRNALDGRLDEIRGDWYLQVMPGLFWAGSALSPNWRGSGGWGDNTYPLDFNPDGSGPNRKAIVLLLNWNSGIATEDQNQSIQDFLDICQSFSDNGVEFHAVVRATTPLTSVPGGTSPVSIASDWLTPCTDGGKRLHVIEGNSSDTPGDLRTAFDSIANELKSQANRVLLVE</sequence>
<comment type="caution">
    <text evidence="3">The sequence shown here is derived from an EMBL/GenBank/DDBJ whole genome shotgun (WGS) entry which is preliminary data.</text>
</comment>
<evidence type="ECO:0000259" key="2">
    <source>
        <dbReference type="Pfam" id="PF13400"/>
    </source>
</evidence>
<evidence type="ECO:0000313" key="4">
    <source>
        <dbReference type="Proteomes" id="UP000278332"/>
    </source>
</evidence>
<feature type="domain" description="Putative Flp pilus-assembly TadG-like N-terminal" evidence="2">
    <location>
        <begin position="9"/>
        <end position="55"/>
    </location>
</feature>
<gene>
    <name evidence="3" type="ORF">ALP84_00228</name>
</gene>
<feature type="region of interest" description="Disordered" evidence="1">
    <location>
        <begin position="96"/>
        <end position="125"/>
    </location>
</feature>
<accession>A0A3M4W5H5</accession>
<reference evidence="3 4" key="1">
    <citation type="submission" date="2018-08" db="EMBL/GenBank/DDBJ databases">
        <title>Recombination of ecologically and evolutionarily significant loci maintains genetic cohesion in the Pseudomonas syringae species complex.</title>
        <authorList>
            <person name="Dillon M."/>
            <person name="Thakur S."/>
            <person name="Almeida R.N.D."/>
            <person name="Weir B.S."/>
            <person name="Guttman D.S."/>
        </authorList>
    </citation>
    <scope>NUCLEOTIDE SEQUENCE [LARGE SCALE GENOMIC DNA]</scope>
    <source>
        <strain evidence="3 4">ICMP 6917</strain>
    </source>
</reference>
<feature type="compositionally biased region" description="Polar residues" evidence="1">
    <location>
        <begin position="101"/>
        <end position="112"/>
    </location>
</feature>
<dbReference type="Proteomes" id="UP000278332">
    <property type="component" value="Unassembled WGS sequence"/>
</dbReference>
<evidence type="ECO:0000313" key="3">
    <source>
        <dbReference type="EMBL" id="RMR59183.1"/>
    </source>
</evidence>
<dbReference type="InterPro" id="IPR028087">
    <property type="entry name" value="Tad_N"/>
</dbReference>
<evidence type="ECO:0000256" key="1">
    <source>
        <dbReference type="SAM" id="MobiDB-lite"/>
    </source>
</evidence>